<dbReference type="Proteomes" id="UP000005237">
    <property type="component" value="Unassembled WGS sequence"/>
</dbReference>
<proteinExistence type="predicted"/>
<protein>
    <submittedName>
        <fullName evidence="2">Uncharacterized protein</fullName>
    </submittedName>
</protein>
<accession>A0A8R1DPY6</accession>
<feature type="compositionally biased region" description="Low complexity" evidence="1">
    <location>
        <begin position="104"/>
        <end position="115"/>
    </location>
</feature>
<reference evidence="2" key="2">
    <citation type="submission" date="2022-06" db="UniProtKB">
        <authorList>
            <consortium name="EnsemblMetazoa"/>
        </authorList>
    </citation>
    <scope>IDENTIFICATION</scope>
    <source>
        <strain evidence="2">DF5081</strain>
    </source>
</reference>
<evidence type="ECO:0000313" key="2">
    <source>
        <dbReference type="EnsemblMetazoa" id="CJA08786.1"/>
    </source>
</evidence>
<dbReference type="EnsemblMetazoa" id="CJA08786.1">
    <property type="protein sequence ID" value="CJA08786.1"/>
    <property type="gene ID" value="WBGene00127990"/>
</dbReference>
<name>A0A8R1DPY6_CAEJA</name>
<evidence type="ECO:0000313" key="3">
    <source>
        <dbReference type="Proteomes" id="UP000005237"/>
    </source>
</evidence>
<dbReference type="AlphaFoldDB" id="A0A8R1DPY6"/>
<organism evidence="2 3">
    <name type="scientific">Caenorhabditis japonica</name>
    <dbReference type="NCBI Taxonomy" id="281687"/>
    <lineage>
        <taxon>Eukaryota</taxon>
        <taxon>Metazoa</taxon>
        <taxon>Ecdysozoa</taxon>
        <taxon>Nematoda</taxon>
        <taxon>Chromadorea</taxon>
        <taxon>Rhabditida</taxon>
        <taxon>Rhabditina</taxon>
        <taxon>Rhabditomorpha</taxon>
        <taxon>Rhabditoidea</taxon>
        <taxon>Rhabditidae</taxon>
        <taxon>Peloderinae</taxon>
        <taxon>Caenorhabditis</taxon>
    </lineage>
</organism>
<feature type="compositionally biased region" description="Low complexity" evidence="1">
    <location>
        <begin position="87"/>
        <end position="96"/>
    </location>
</feature>
<feature type="compositionally biased region" description="Basic and acidic residues" evidence="1">
    <location>
        <begin position="158"/>
        <end position="178"/>
    </location>
</feature>
<sequence length="249" mass="27632">MINGFLPEKAQLSVRTLSEIQLERWAKKERQNIRKAIQEAFSGVVAENKTGTHMPPSFGSLDVEDDPRVVVKGDRKRRRTKIGPITATNATTLTTTHEQHRATSEISDVSSSEMSTPHEFHAHNRPTLKYTETGSYDNDPEKVKSEPESDYGSSLSDDDVKPKSGEKEGKEKKEETHPRPMTAKKQRTSLLGGGGISPIPAQPKAWTVYSAGDKVEAFWNTKGMHNYPAPALPSENGIVEMKSSSHFNF</sequence>
<reference evidence="3" key="1">
    <citation type="submission" date="2010-08" db="EMBL/GenBank/DDBJ databases">
        <authorList>
            <consortium name="Caenorhabditis japonica Sequencing Consortium"/>
            <person name="Wilson R.K."/>
        </authorList>
    </citation>
    <scope>NUCLEOTIDE SEQUENCE [LARGE SCALE GENOMIC DNA]</scope>
    <source>
        <strain evidence="3">DF5081</strain>
    </source>
</reference>
<evidence type="ECO:0000256" key="1">
    <source>
        <dbReference type="SAM" id="MobiDB-lite"/>
    </source>
</evidence>
<feature type="region of interest" description="Disordered" evidence="1">
    <location>
        <begin position="87"/>
        <end position="202"/>
    </location>
</feature>
<keyword evidence="3" id="KW-1185">Reference proteome</keyword>